<comment type="caution">
    <text evidence="3">The sequence shown here is derived from an EMBL/GenBank/DDBJ whole genome shotgun (WGS) entry which is preliminary data.</text>
</comment>
<dbReference type="Pfam" id="PF08450">
    <property type="entry name" value="SGL"/>
    <property type="match status" value="1"/>
</dbReference>
<dbReference type="PANTHER" id="PTHR47572">
    <property type="entry name" value="LIPOPROTEIN-RELATED"/>
    <property type="match status" value="1"/>
</dbReference>
<sequence length="312" mass="34522">MWHPAERYPDPAIEILDPRFAKYRLMSAAVERLATGCRWAEGPVWFGDGRCLLWSDIPNNRVLRWDEETGAVSHFRKPSNFANGHTRDRQGRLLSCEHGTRRVTRTEYDGSITVILDRFEGKRLNSPNDIVVKSDDSIWFTDPPFGILGHYEGHAAEPELPTHVYRVDGQTGRATVVCSDVERPNGLCFSPDESLLYVVESGSTPRRIRVFDVGEDGGSLKNGRVFVEADPQGAPDGFRCDIDGNLWAGWGTGEGRDGVMVFASDATPIGRIALPERCANVCFGGAARNRLFMAASQSLYALYVNTQGVRGG</sequence>
<gene>
    <name evidence="3" type="ORF">J2739_003693</name>
</gene>
<reference evidence="3 4" key="1">
    <citation type="submission" date="2023-07" db="EMBL/GenBank/DDBJ databases">
        <title>Sorghum-associated microbial communities from plants grown in Nebraska, USA.</title>
        <authorList>
            <person name="Schachtman D."/>
        </authorList>
    </citation>
    <scope>NUCLEOTIDE SEQUENCE [LARGE SCALE GENOMIC DNA]</scope>
    <source>
        <strain evidence="3 4">DS1781</strain>
    </source>
</reference>
<dbReference type="Gene3D" id="2.120.10.30">
    <property type="entry name" value="TolB, C-terminal domain"/>
    <property type="match status" value="1"/>
</dbReference>
<accession>A0ABU1NHW2</accession>
<dbReference type="InterPro" id="IPR005511">
    <property type="entry name" value="SMP-30"/>
</dbReference>
<evidence type="ECO:0000256" key="1">
    <source>
        <dbReference type="ARBA" id="ARBA00022801"/>
    </source>
</evidence>
<name>A0ABU1NHW2_9BURK</name>
<proteinExistence type="predicted"/>
<dbReference type="EMBL" id="JAVDRF010000008">
    <property type="protein sequence ID" value="MDR6537907.1"/>
    <property type="molecule type" value="Genomic_DNA"/>
</dbReference>
<evidence type="ECO:0000259" key="2">
    <source>
        <dbReference type="Pfam" id="PF08450"/>
    </source>
</evidence>
<feature type="domain" description="SMP-30/Gluconolactonase/LRE-like region" evidence="2">
    <location>
        <begin position="39"/>
        <end position="296"/>
    </location>
</feature>
<dbReference type="Proteomes" id="UP001184230">
    <property type="component" value="Unassembled WGS sequence"/>
</dbReference>
<dbReference type="PANTHER" id="PTHR47572:SF4">
    <property type="entry name" value="LACTONASE DRP35"/>
    <property type="match status" value="1"/>
</dbReference>
<protein>
    <submittedName>
        <fullName evidence="3">Gluconolactonase</fullName>
        <ecNumber evidence="3">3.1.1.17</ecNumber>
    </submittedName>
</protein>
<dbReference type="PRINTS" id="PR01790">
    <property type="entry name" value="SMP30FAMILY"/>
</dbReference>
<dbReference type="InterPro" id="IPR011042">
    <property type="entry name" value="6-blade_b-propeller_TolB-like"/>
</dbReference>
<dbReference type="SUPFAM" id="SSF63829">
    <property type="entry name" value="Calcium-dependent phosphotriesterase"/>
    <property type="match status" value="1"/>
</dbReference>
<dbReference type="InterPro" id="IPR013658">
    <property type="entry name" value="SGL"/>
</dbReference>
<dbReference type="RefSeq" id="WP_309904209.1">
    <property type="nucleotide sequence ID" value="NZ_JAVDRF010000008.1"/>
</dbReference>
<keyword evidence="4" id="KW-1185">Reference proteome</keyword>
<evidence type="ECO:0000313" key="3">
    <source>
        <dbReference type="EMBL" id="MDR6537907.1"/>
    </source>
</evidence>
<keyword evidence="1 3" id="KW-0378">Hydrolase</keyword>
<organism evidence="3 4">
    <name type="scientific">Variovorax soli</name>
    <dbReference type="NCBI Taxonomy" id="376815"/>
    <lineage>
        <taxon>Bacteria</taxon>
        <taxon>Pseudomonadati</taxon>
        <taxon>Pseudomonadota</taxon>
        <taxon>Betaproteobacteria</taxon>
        <taxon>Burkholderiales</taxon>
        <taxon>Comamonadaceae</taxon>
        <taxon>Variovorax</taxon>
    </lineage>
</organism>
<dbReference type="EC" id="3.1.1.17" evidence="3"/>
<evidence type="ECO:0000313" key="4">
    <source>
        <dbReference type="Proteomes" id="UP001184230"/>
    </source>
</evidence>
<dbReference type="GO" id="GO:0004341">
    <property type="term" value="F:gluconolactonase activity"/>
    <property type="evidence" value="ECO:0007669"/>
    <property type="project" value="UniProtKB-EC"/>
</dbReference>
<dbReference type="InterPro" id="IPR051262">
    <property type="entry name" value="SMP-30/CGR1_Lactonase"/>
</dbReference>